<gene>
    <name evidence="2" type="ORF">FQP86_04510</name>
</gene>
<dbReference type="RefSeq" id="WP_024952856.1">
    <property type="nucleotide sequence ID" value="NZ_CAWOWR010000076.1"/>
</dbReference>
<reference evidence="2 3" key="1">
    <citation type="submission" date="2019-07" db="EMBL/GenBank/DDBJ databases">
        <title>Diversity of Bacteria from Kongsfjorden, Arctic.</title>
        <authorList>
            <person name="Yu Y."/>
        </authorList>
    </citation>
    <scope>NUCLEOTIDE SEQUENCE [LARGE SCALE GENOMIC DNA]</scope>
    <source>
        <strain evidence="2 3">SM1923</strain>
    </source>
</reference>
<dbReference type="InterPro" id="IPR021357">
    <property type="entry name" value="DUF2782"/>
</dbReference>
<proteinExistence type="predicted"/>
<protein>
    <submittedName>
        <fullName evidence="2">DUF2782 domain-containing protein</fullName>
    </submittedName>
</protein>
<comment type="caution">
    <text evidence="2">The sequence shown here is derived from an EMBL/GenBank/DDBJ whole genome shotgun (WGS) entry which is preliminary data.</text>
</comment>
<dbReference type="STRING" id="553385.GCA_000591415_03016"/>
<evidence type="ECO:0000256" key="1">
    <source>
        <dbReference type="SAM" id="SignalP"/>
    </source>
</evidence>
<accession>A0A558HUW3</accession>
<dbReference type="Pfam" id="PF11191">
    <property type="entry name" value="DUF2782"/>
    <property type="match status" value="1"/>
</dbReference>
<dbReference type="Proteomes" id="UP000319941">
    <property type="component" value="Unassembled WGS sequence"/>
</dbReference>
<dbReference type="Gene3D" id="2.20.130.30">
    <property type="entry name" value="Protein of unknown function DUF2782"/>
    <property type="match status" value="1"/>
</dbReference>
<name>A0A558HUW3_9GAMM</name>
<dbReference type="AlphaFoldDB" id="A0A558HUW3"/>
<dbReference type="OrthoDB" id="5296182at2"/>
<evidence type="ECO:0000313" key="2">
    <source>
        <dbReference type="EMBL" id="TVU72917.1"/>
    </source>
</evidence>
<organism evidence="2 3">
    <name type="scientific">Cobetia crustatorum</name>
    <dbReference type="NCBI Taxonomy" id="553385"/>
    <lineage>
        <taxon>Bacteria</taxon>
        <taxon>Pseudomonadati</taxon>
        <taxon>Pseudomonadota</taxon>
        <taxon>Gammaproteobacteria</taxon>
        <taxon>Oceanospirillales</taxon>
        <taxon>Halomonadaceae</taxon>
        <taxon>Cobetia</taxon>
    </lineage>
</organism>
<dbReference type="EMBL" id="VNFH01000002">
    <property type="protein sequence ID" value="TVU72917.1"/>
    <property type="molecule type" value="Genomic_DNA"/>
</dbReference>
<feature type="signal peptide" evidence="1">
    <location>
        <begin position="1"/>
        <end position="37"/>
    </location>
</feature>
<keyword evidence="1" id="KW-0732">Signal</keyword>
<feature type="chain" id="PRO_5022015634" evidence="1">
    <location>
        <begin position="38"/>
        <end position="109"/>
    </location>
</feature>
<keyword evidence="3" id="KW-1185">Reference proteome</keyword>
<evidence type="ECO:0000313" key="3">
    <source>
        <dbReference type="Proteomes" id="UP000319941"/>
    </source>
</evidence>
<sequence>MRTIASSAPRCTLTLPRLLAASLLVAVTSLSAPLAVAESDAPKPQVTSRQQDDRTLREYRVNGHLFAIEVIPREGAPFFLLDSDGNGNFIKSGVKDAGQLQVPGWARKK</sequence>